<gene>
    <name evidence="2" type="ORF">HaLaN_01393</name>
</gene>
<reference evidence="2 3" key="1">
    <citation type="submission" date="2020-02" db="EMBL/GenBank/DDBJ databases">
        <title>Draft genome sequence of Haematococcus lacustris strain NIES-144.</title>
        <authorList>
            <person name="Morimoto D."/>
            <person name="Nakagawa S."/>
            <person name="Yoshida T."/>
            <person name="Sawayama S."/>
        </authorList>
    </citation>
    <scope>NUCLEOTIDE SEQUENCE [LARGE SCALE GENOMIC DNA]</scope>
    <source>
        <strain evidence="2 3">NIES-144</strain>
    </source>
</reference>
<dbReference type="EMBL" id="BLLF01000052">
    <property type="protein sequence ID" value="GFH06719.1"/>
    <property type="molecule type" value="Genomic_DNA"/>
</dbReference>
<evidence type="ECO:0000313" key="3">
    <source>
        <dbReference type="Proteomes" id="UP000485058"/>
    </source>
</evidence>
<dbReference type="Proteomes" id="UP000485058">
    <property type="component" value="Unassembled WGS sequence"/>
</dbReference>
<sequence>MLRVLEYGSTSALAQAADSPGTRGVVQGEPSPSSTASVIRVLDTGRPRFQMWDMEDEQLLHHGSSTQLCT</sequence>
<organism evidence="2 3">
    <name type="scientific">Haematococcus lacustris</name>
    <name type="common">Green alga</name>
    <name type="synonym">Haematococcus pluvialis</name>
    <dbReference type="NCBI Taxonomy" id="44745"/>
    <lineage>
        <taxon>Eukaryota</taxon>
        <taxon>Viridiplantae</taxon>
        <taxon>Chlorophyta</taxon>
        <taxon>core chlorophytes</taxon>
        <taxon>Chlorophyceae</taxon>
        <taxon>CS clade</taxon>
        <taxon>Chlamydomonadales</taxon>
        <taxon>Haematococcaceae</taxon>
        <taxon>Haematococcus</taxon>
    </lineage>
</organism>
<protein>
    <submittedName>
        <fullName evidence="2">Uncharacterized protein</fullName>
    </submittedName>
</protein>
<evidence type="ECO:0000313" key="2">
    <source>
        <dbReference type="EMBL" id="GFH06719.1"/>
    </source>
</evidence>
<proteinExistence type="predicted"/>
<name>A0A699YL59_HAELA</name>
<comment type="caution">
    <text evidence="2">The sequence shown here is derived from an EMBL/GenBank/DDBJ whole genome shotgun (WGS) entry which is preliminary data.</text>
</comment>
<feature type="region of interest" description="Disordered" evidence="1">
    <location>
        <begin position="1"/>
        <end position="35"/>
    </location>
</feature>
<accession>A0A699YL59</accession>
<dbReference type="AlphaFoldDB" id="A0A699YL59"/>
<keyword evidence="3" id="KW-1185">Reference proteome</keyword>
<evidence type="ECO:0000256" key="1">
    <source>
        <dbReference type="SAM" id="MobiDB-lite"/>
    </source>
</evidence>